<dbReference type="EMBL" id="JYDP01000364">
    <property type="protein sequence ID" value="KRZ00954.1"/>
    <property type="molecule type" value="Genomic_DNA"/>
</dbReference>
<dbReference type="Proteomes" id="UP000055024">
    <property type="component" value="Unassembled WGS sequence"/>
</dbReference>
<name>A0A0V1GS93_9BILA</name>
<organism evidence="1 2">
    <name type="scientific">Trichinella zimbabwensis</name>
    <dbReference type="NCBI Taxonomy" id="268475"/>
    <lineage>
        <taxon>Eukaryota</taxon>
        <taxon>Metazoa</taxon>
        <taxon>Ecdysozoa</taxon>
        <taxon>Nematoda</taxon>
        <taxon>Enoplea</taxon>
        <taxon>Dorylaimia</taxon>
        <taxon>Trichinellida</taxon>
        <taxon>Trichinellidae</taxon>
        <taxon>Trichinella</taxon>
    </lineage>
</organism>
<proteinExistence type="predicted"/>
<comment type="caution">
    <text evidence="1">The sequence shown here is derived from an EMBL/GenBank/DDBJ whole genome shotgun (WGS) entry which is preliminary data.</text>
</comment>
<sequence length="75" mass="8573">MVYNMQVHILLDCFPGITYMNALLRSSISGLQKNMHLLTDCTPSLSFSEHQMRLASISTFSWKPMSSQQFADTRD</sequence>
<keyword evidence="2" id="KW-1185">Reference proteome</keyword>
<reference evidence="1 2" key="1">
    <citation type="submission" date="2015-01" db="EMBL/GenBank/DDBJ databases">
        <title>Evolution of Trichinella species and genotypes.</title>
        <authorList>
            <person name="Korhonen P.K."/>
            <person name="Edoardo P."/>
            <person name="Giuseppe L.R."/>
            <person name="Gasser R.B."/>
        </authorList>
    </citation>
    <scope>NUCLEOTIDE SEQUENCE [LARGE SCALE GENOMIC DNA]</scope>
    <source>
        <strain evidence="1">ISS1029</strain>
    </source>
</reference>
<evidence type="ECO:0000313" key="1">
    <source>
        <dbReference type="EMBL" id="KRZ00954.1"/>
    </source>
</evidence>
<gene>
    <name evidence="1" type="ORF">T11_16039</name>
</gene>
<evidence type="ECO:0000313" key="2">
    <source>
        <dbReference type="Proteomes" id="UP000055024"/>
    </source>
</evidence>
<accession>A0A0V1GS93</accession>
<protein>
    <submittedName>
        <fullName evidence="1">Uncharacterized protein</fullName>
    </submittedName>
</protein>
<dbReference type="OrthoDB" id="10541211at2759"/>
<dbReference type="AlphaFoldDB" id="A0A0V1GS93"/>